<evidence type="ECO:0000256" key="3">
    <source>
        <dbReference type="SAM" id="MobiDB-lite"/>
    </source>
</evidence>
<comment type="caution">
    <text evidence="5">The sequence shown here is derived from an EMBL/GenBank/DDBJ whole genome shotgun (WGS) entry which is preliminary data.</text>
</comment>
<evidence type="ECO:0000256" key="4">
    <source>
        <dbReference type="SAM" id="Phobius"/>
    </source>
</evidence>
<dbReference type="InterPro" id="IPR000667">
    <property type="entry name" value="Peptidase_S13"/>
</dbReference>
<comment type="similarity">
    <text evidence="1">Belongs to the peptidase S13 family.</text>
</comment>
<dbReference type="RefSeq" id="WP_305001467.1">
    <property type="nucleotide sequence ID" value="NZ_JAUQUB010000001.1"/>
</dbReference>
<gene>
    <name evidence="5" type="primary">dacB</name>
    <name evidence="5" type="ORF">Q5716_02295</name>
</gene>
<name>A0ABT9BKT9_9MICO</name>
<dbReference type="GO" id="GO:0009002">
    <property type="term" value="F:serine-type D-Ala-D-Ala carboxypeptidase activity"/>
    <property type="evidence" value="ECO:0007669"/>
    <property type="project" value="UniProtKB-EC"/>
</dbReference>
<feature type="region of interest" description="Disordered" evidence="3">
    <location>
        <begin position="1"/>
        <end position="29"/>
    </location>
</feature>
<keyword evidence="4" id="KW-0472">Membrane</keyword>
<dbReference type="PRINTS" id="PR00922">
    <property type="entry name" value="DADACBPTASE3"/>
</dbReference>
<organism evidence="5 6">
    <name type="scientific">Antiquaquibacter soli</name>
    <dbReference type="NCBI Taxonomy" id="3064523"/>
    <lineage>
        <taxon>Bacteria</taxon>
        <taxon>Bacillati</taxon>
        <taxon>Actinomycetota</taxon>
        <taxon>Actinomycetes</taxon>
        <taxon>Micrococcales</taxon>
        <taxon>Microbacteriaceae</taxon>
        <taxon>Antiquaquibacter</taxon>
    </lineage>
</organism>
<feature type="compositionally biased region" description="Low complexity" evidence="3">
    <location>
        <begin position="17"/>
        <end position="29"/>
    </location>
</feature>
<reference evidence="5 6" key="1">
    <citation type="submission" date="2023-07" db="EMBL/GenBank/DDBJ databases">
        <title>Protaetiibacter sp. nov WY-16 isolated from soil.</title>
        <authorList>
            <person name="Liu B."/>
            <person name="Wan Y."/>
        </authorList>
    </citation>
    <scope>NUCLEOTIDE SEQUENCE [LARGE SCALE GENOMIC DNA]</scope>
    <source>
        <strain evidence="5 6">WY-16</strain>
    </source>
</reference>
<dbReference type="Pfam" id="PF02113">
    <property type="entry name" value="Peptidase_S13"/>
    <property type="match status" value="1"/>
</dbReference>
<dbReference type="EC" id="3.4.16.4" evidence="5"/>
<dbReference type="InterPro" id="IPR012338">
    <property type="entry name" value="Beta-lactam/transpept-like"/>
</dbReference>
<evidence type="ECO:0000256" key="2">
    <source>
        <dbReference type="ARBA" id="ARBA00022801"/>
    </source>
</evidence>
<dbReference type="Proteomes" id="UP001241072">
    <property type="component" value="Unassembled WGS sequence"/>
</dbReference>
<protein>
    <submittedName>
        <fullName evidence="5">D-alanyl-D-alanine carboxypeptidase/D-alanyl-D-alanine-endopeptidase</fullName>
        <ecNumber evidence="5">3.4.16.4</ecNumber>
    </submittedName>
</protein>
<dbReference type="EMBL" id="JAUQUB010000001">
    <property type="protein sequence ID" value="MDO7881048.1"/>
    <property type="molecule type" value="Genomic_DNA"/>
</dbReference>
<accession>A0ABT9BKT9</accession>
<keyword evidence="4" id="KW-0812">Transmembrane</keyword>
<evidence type="ECO:0000256" key="1">
    <source>
        <dbReference type="ARBA" id="ARBA00006096"/>
    </source>
</evidence>
<feature type="transmembrane region" description="Helical" evidence="4">
    <location>
        <begin position="47"/>
        <end position="70"/>
    </location>
</feature>
<feature type="compositionally biased region" description="Polar residues" evidence="3">
    <location>
        <begin position="1"/>
        <end position="14"/>
    </location>
</feature>
<keyword evidence="4" id="KW-1133">Transmembrane helix</keyword>
<keyword evidence="5" id="KW-0645">Protease</keyword>
<dbReference type="SUPFAM" id="SSF56601">
    <property type="entry name" value="beta-lactamase/transpeptidase-like"/>
    <property type="match status" value="1"/>
</dbReference>
<keyword evidence="2 5" id="KW-0378">Hydrolase</keyword>
<keyword evidence="6" id="KW-1185">Reference proteome</keyword>
<evidence type="ECO:0000313" key="5">
    <source>
        <dbReference type="EMBL" id="MDO7881048.1"/>
    </source>
</evidence>
<feature type="region of interest" description="Disordered" evidence="3">
    <location>
        <begin position="82"/>
        <end position="101"/>
    </location>
</feature>
<dbReference type="Gene3D" id="3.40.710.10">
    <property type="entry name" value="DD-peptidase/beta-lactamase superfamily"/>
    <property type="match status" value="2"/>
</dbReference>
<dbReference type="PANTHER" id="PTHR30023:SF0">
    <property type="entry name" value="PENICILLIN-SENSITIVE CARBOXYPEPTIDASE A"/>
    <property type="match status" value="1"/>
</dbReference>
<dbReference type="PANTHER" id="PTHR30023">
    <property type="entry name" value="D-ALANYL-D-ALANINE CARBOXYPEPTIDASE"/>
    <property type="match status" value="1"/>
</dbReference>
<keyword evidence="5" id="KW-0121">Carboxypeptidase</keyword>
<evidence type="ECO:0000313" key="6">
    <source>
        <dbReference type="Proteomes" id="UP001241072"/>
    </source>
</evidence>
<sequence>MTDSQDSQPTQALSRQDAPAGAADAEAPAEAAAPTGLAALIRKHPTAWLAGALGVVFLLLGTGAVFAGIASGSRAPVSAPIADATIPPRPQPSTTPGASPVRTCSVAPVMADPRLANLSAYVVNANTGEVLLDRNGLVPERTGSVMKTLTASAALQILGPDGRLTTQVLDGASPGVIVLKGGGDPTLATTTGTVYSGAAQISDLAAAAMQRYEQLHPGIPITEIVLDSTMWNPSDRWDDSWDRKEQADGYQAEVTALMVDGGRADPSSTVSTRTGDPIGDAGRAFASAAGLYGVTFSTGSAVSSTVLAEVQSQPVSVLVAQMMSWSDNVLAENLARVTAKAMGFDGSSASLAQAIPGALVPLGLDTAGVGVRDGSGLSALNAVSPAFVTSLMQKARTGEANLGVMYNALPVAGVSGTLAGRFTGANAIAAGQVIAKTGWIDTAYTLAGIVNAADGTPLAFMFTSIRDGISSDAKEAQDTLATALFTCGNNLSNN</sequence>
<dbReference type="NCBIfam" id="TIGR00666">
    <property type="entry name" value="PBP4"/>
    <property type="match status" value="1"/>
</dbReference>
<proteinExistence type="inferred from homology"/>